<comment type="subcellular location">
    <subcellularLocation>
        <location evidence="1">Membrane</location>
        <topology evidence="1">Multi-pass membrane protein</topology>
    </subcellularLocation>
</comment>
<evidence type="ECO:0000256" key="5">
    <source>
        <dbReference type="ARBA" id="ARBA00023136"/>
    </source>
</evidence>
<dbReference type="EMBL" id="CAJNOR010008017">
    <property type="protein sequence ID" value="CAF1627234.1"/>
    <property type="molecule type" value="Genomic_DNA"/>
</dbReference>
<comment type="similarity">
    <text evidence="2">Belongs to the TMEM120 family.</text>
</comment>
<feature type="transmembrane region" description="Helical" evidence="7">
    <location>
        <begin position="189"/>
        <end position="208"/>
    </location>
</feature>
<evidence type="ECO:0000256" key="6">
    <source>
        <dbReference type="SAM" id="Coils"/>
    </source>
</evidence>
<keyword evidence="3 7" id="KW-0812">Transmembrane</keyword>
<gene>
    <name evidence="8" type="ORF">XAT740_LOCUS51072</name>
</gene>
<feature type="transmembrane region" description="Helical" evidence="7">
    <location>
        <begin position="243"/>
        <end position="262"/>
    </location>
</feature>
<evidence type="ECO:0000256" key="4">
    <source>
        <dbReference type="ARBA" id="ARBA00022989"/>
    </source>
</evidence>
<evidence type="ECO:0000256" key="3">
    <source>
        <dbReference type="ARBA" id="ARBA00022692"/>
    </source>
</evidence>
<keyword evidence="6" id="KW-0175">Coiled coil</keyword>
<evidence type="ECO:0000256" key="1">
    <source>
        <dbReference type="ARBA" id="ARBA00004141"/>
    </source>
</evidence>
<organism evidence="8 9">
    <name type="scientific">Adineta ricciae</name>
    <name type="common">Rotifer</name>
    <dbReference type="NCBI Taxonomy" id="249248"/>
    <lineage>
        <taxon>Eukaryota</taxon>
        <taxon>Metazoa</taxon>
        <taxon>Spiralia</taxon>
        <taxon>Gnathifera</taxon>
        <taxon>Rotifera</taxon>
        <taxon>Eurotatoria</taxon>
        <taxon>Bdelloidea</taxon>
        <taxon>Adinetida</taxon>
        <taxon>Adinetidae</taxon>
        <taxon>Adineta</taxon>
    </lineage>
</organism>
<feature type="transmembrane region" description="Helical" evidence="7">
    <location>
        <begin position="366"/>
        <end position="386"/>
    </location>
</feature>
<feature type="transmembrane region" description="Helical" evidence="7">
    <location>
        <begin position="214"/>
        <end position="236"/>
    </location>
</feature>
<feature type="transmembrane region" description="Helical" evidence="7">
    <location>
        <begin position="326"/>
        <end position="346"/>
    </location>
</feature>
<dbReference type="Pfam" id="PF07851">
    <property type="entry name" value="TMEM120A-B"/>
    <property type="match status" value="1"/>
</dbReference>
<proteinExistence type="inferred from homology"/>
<dbReference type="AlphaFoldDB" id="A0A816CWM1"/>
<evidence type="ECO:0008006" key="10">
    <source>
        <dbReference type="Google" id="ProtNLM"/>
    </source>
</evidence>
<evidence type="ECO:0000256" key="7">
    <source>
        <dbReference type="SAM" id="Phobius"/>
    </source>
</evidence>
<keyword evidence="9" id="KW-1185">Reference proteome</keyword>
<feature type="transmembrane region" description="Helical" evidence="7">
    <location>
        <begin position="274"/>
        <end position="292"/>
    </location>
</feature>
<evidence type="ECO:0000256" key="2">
    <source>
        <dbReference type="ARBA" id="ARBA00009700"/>
    </source>
</evidence>
<reference evidence="8" key="1">
    <citation type="submission" date="2021-02" db="EMBL/GenBank/DDBJ databases">
        <authorList>
            <person name="Nowell W R."/>
        </authorList>
    </citation>
    <scope>NUCLEOTIDE SEQUENCE</scope>
</reference>
<accession>A0A816CWM1</accession>
<dbReference type="Proteomes" id="UP000663828">
    <property type="component" value="Unassembled WGS sequence"/>
</dbReference>
<evidence type="ECO:0000313" key="8">
    <source>
        <dbReference type="EMBL" id="CAF1627234.1"/>
    </source>
</evidence>
<sequence>MATDNQLEPEKIIKRRKKRSTISNSAFDAEVQDLIRQWEDLSNEISTFEQEHQKYLTQLETVEKLKKEHRLQFNQLEKKIQRLNEAIDVHQSLIVVADNGKQLDKSDLLRIRRESERTKETPEERLVRLSTIREHLIKQRSDYLKRIQYTLPQPPEIYLRIILGSQLPVSILDKSEQLKYKESYEQFKLRVTLILMILSFLMTTIMPVNRALDALYHFLLVWYYCTLTIRESILVVNGSKIQFWWRLHHFISTALTCIVLIWPSAKSYKIFRQQHYLFNLYITCVQVLLYYYQRGLLYRLRALGDSDELQISIGGFQSWMLRGLSFLAPFLIIGYMFELYNAYLLLKISMDPKSEPNPDWQFMLKVLSAIFFTLFLGNSITMYLVIRRKIRERIHDIQWLQHRYESVKTLINRVRSVTSFQKN</sequence>
<evidence type="ECO:0000313" key="9">
    <source>
        <dbReference type="Proteomes" id="UP000663828"/>
    </source>
</evidence>
<keyword evidence="5 7" id="KW-0472">Membrane</keyword>
<dbReference type="InterPro" id="IPR012926">
    <property type="entry name" value="TMEM120A/B"/>
</dbReference>
<dbReference type="PANTHER" id="PTHR21433:SF0">
    <property type="entry name" value="TRANSMEMBRANE PROTEIN 120 HOMOLOG"/>
    <property type="match status" value="1"/>
</dbReference>
<keyword evidence="4 7" id="KW-1133">Transmembrane helix</keyword>
<dbReference type="GO" id="GO:0016020">
    <property type="term" value="C:membrane"/>
    <property type="evidence" value="ECO:0007669"/>
    <property type="project" value="UniProtKB-SubCell"/>
</dbReference>
<protein>
    <recommendedName>
        <fullName evidence="10">Transmembrane protein 120-like protein</fullName>
    </recommendedName>
</protein>
<comment type="caution">
    <text evidence="8">The sequence shown here is derived from an EMBL/GenBank/DDBJ whole genome shotgun (WGS) entry which is preliminary data.</text>
</comment>
<dbReference type="PANTHER" id="PTHR21433">
    <property type="entry name" value="TRANSMEMBRANE PROTEIN INDUCED BY TUMOR NECROSIS FACTOR ALPHA"/>
    <property type="match status" value="1"/>
</dbReference>
<feature type="coiled-coil region" evidence="6">
    <location>
        <begin position="31"/>
        <end position="93"/>
    </location>
</feature>
<name>A0A816CWM1_ADIRI</name>